<dbReference type="GO" id="GO:0006457">
    <property type="term" value="P:protein folding"/>
    <property type="evidence" value="ECO:0007669"/>
    <property type="project" value="InterPro"/>
</dbReference>
<dbReference type="PROSITE" id="PS00803">
    <property type="entry name" value="CALRETICULIN_1"/>
    <property type="match status" value="1"/>
</dbReference>
<feature type="chain" id="PRO_5004462618" evidence="9">
    <location>
        <begin position="19"/>
        <end position="575"/>
    </location>
</feature>
<dbReference type="PANTHER" id="PTHR11073:SF1">
    <property type="entry name" value="CALNEXIN 14D-RELATED"/>
    <property type="match status" value="1"/>
</dbReference>
<dbReference type="RefSeq" id="XP_007918440.1">
    <property type="nucleotide sequence ID" value="XM_007920249.1"/>
</dbReference>
<dbReference type="Proteomes" id="UP000014074">
    <property type="component" value="Unassembled WGS sequence"/>
</dbReference>
<comment type="subcellular location">
    <subcellularLocation>
        <location evidence="1">Endoplasmic reticulum membrane</location>
        <topology evidence="1">Single-pass type I membrane protein</topology>
    </subcellularLocation>
</comment>
<keyword evidence="7 9" id="KW-0143">Chaperone</keyword>
<feature type="compositionally biased region" description="Basic and acidic residues" evidence="10">
    <location>
        <begin position="258"/>
        <end position="272"/>
    </location>
</feature>
<evidence type="ECO:0000256" key="10">
    <source>
        <dbReference type="SAM" id="MobiDB-lite"/>
    </source>
</evidence>
<feature type="disulfide bond" evidence="8">
    <location>
        <begin position="150"/>
        <end position="184"/>
    </location>
</feature>
<sequence length="575" mass="63712">MRLNAFAAAAILAYGAYADDAQKVIKEESSSTVAESSSSVAASLPTFTPTNIKGDFVEQFTDDWEKRWKPSHAKKDMKGSGKDEEEWAYVGEWAVEEPIIYKGMEGDKGLVVKNAAAHHAISAKFPKKIDNKGKTLVVQYEVKLQNGLDCGGAYMKLLRENKALHQEEFANTTPYVIMFGPDKCGHTNKVHFIFNHKNPKTGEYEEKHLSAPPTARIVKTTELYTLIVHPNNTFIIEQNGEQVKTGSLLEDFSPSVNPEKEIDDPKDKKPDDWVDEARIADPEASKPEDWDEDAPYEIVDEEATIPEDWLVDEPLTVPDPESQKPEDWDDEEDGDWVPPTVPNPKCGDVSGCGPWTKPMKKNPDYKGKWTAPFIDNPAYKGPWAPRKIKNPDYFEDKTPANFEPMGAIGFEIWTMQNNILFDNIYIGHSVEDAKKLAQETFFEKHPLEQLAEAADKPKEEEKPKSPSDLKFLDDPVFYIKEKLDLFLTIAARDPIQAVKFVPEIAGGIAAIFITLVAGLAAVIGLGGSAAPAAKKVATDAKEKAKDVKDKVAQAASTGAEAAKDTATKRTTRSQS</sequence>
<organism evidence="11 12">
    <name type="scientific">Phaeoacremonium minimum (strain UCR-PA7)</name>
    <name type="common">Esca disease fungus</name>
    <name type="synonym">Togninia minima</name>
    <dbReference type="NCBI Taxonomy" id="1286976"/>
    <lineage>
        <taxon>Eukaryota</taxon>
        <taxon>Fungi</taxon>
        <taxon>Dikarya</taxon>
        <taxon>Ascomycota</taxon>
        <taxon>Pezizomycotina</taxon>
        <taxon>Sordariomycetes</taxon>
        <taxon>Sordariomycetidae</taxon>
        <taxon>Togniniales</taxon>
        <taxon>Togniniaceae</taxon>
        <taxon>Phaeoacremonium</taxon>
    </lineage>
</organism>
<gene>
    <name evidence="11" type="ORF">UCRPA7_7724</name>
</gene>
<dbReference type="InterPro" id="IPR009033">
    <property type="entry name" value="Calreticulin/calnexin_P_dom_sf"/>
</dbReference>
<proteinExistence type="inferred from homology"/>
<dbReference type="InterPro" id="IPR013320">
    <property type="entry name" value="ConA-like_dom_sf"/>
</dbReference>
<dbReference type="KEGG" id="tmn:UCRPA7_7724"/>
<feature type="transmembrane region" description="Helical" evidence="9">
    <location>
        <begin position="504"/>
        <end position="525"/>
    </location>
</feature>
<comment type="similarity">
    <text evidence="2 9">Belongs to the calreticulin family.</text>
</comment>
<dbReference type="SUPFAM" id="SSF63887">
    <property type="entry name" value="P-domain of calnexin/calreticulin"/>
    <property type="match status" value="1"/>
</dbReference>
<dbReference type="PRINTS" id="PR00626">
    <property type="entry name" value="CALRETICULIN"/>
</dbReference>
<dbReference type="eggNOG" id="KOG0675">
    <property type="taxonomic scope" value="Eukaryota"/>
</dbReference>
<dbReference type="InterPro" id="IPR001580">
    <property type="entry name" value="Calret/calnex"/>
</dbReference>
<dbReference type="PROSITE" id="PS00805">
    <property type="entry name" value="CALRETICULIN_REPEAT"/>
    <property type="match status" value="1"/>
</dbReference>
<evidence type="ECO:0000256" key="4">
    <source>
        <dbReference type="ARBA" id="ARBA00022824"/>
    </source>
</evidence>
<dbReference type="PANTHER" id="PTHR11073">
    <property type="entry name" value="CALRETICULIN AND CALNEXIN"/>
    <property type="match status" value="1"/>
</dbReference>
<evidence type="ECO:0000256" key="9">
    <source>
        <dbReference type="RuleBase" id="RU362126"/>
    </source>
</evidence>
<evidence type="ECO:0000256" key="3">
    <source>
        <dbReference type="ARBA" id="ARBA00022692"/>
    </source>
</evidence>
<dbReference type="Gene3D" id="2.60.120.200">
    <property type="match status" value="1"/>
</dbReference>
<evidence type="ECO:0000313" key="11">
    <source>
        <dbReference type="EMBL" id="EON96783.1"/>
    </source>
</evidence>
<dbReference type="GO" id="GO:0005509">
    <property type="term" value="F:calcium ion binding"/>
    <property type="evidence" value="ECO:0007669"/>
    <property type="project" value="InterPro"/>
</dbReference>
<keyword evidence="6 9" id="KW-0472">Membrane</keyword>
<dbReference type="InterPro" id="IPR018124">
    <property type="entry name" value="Calret/calnex_CS"/>
</dbReference>
<evidence type="ECO:0000256" key="5">
    <source>
        <dbReference type="ARBA" id="ARBA00022989"/>
    </source>
</evidence>
<evidence type="ECO:0000256" key="8">
    <source>
        <dbReference type="PIRSR" id="PIRSR601580-3"/>
    </source>
</evidence>
<evidence type="ECO:0000313" key="12">
    <source>
        <dbReference type="Proteomes" id="UP000014074"/>
    </source>
</evidence>
<dbReference type="PROSITE" id="PS00804">
    <property type="entry name" value="CALRETICULIN_2"/>
    <property type="match status" value="1"/>
</dbReference>
<dbReference type="GO" id="GO:0005789">
    <property type="term" value="C:endoplasmic reticulum membrane"/>
    <property type="evidence" value="ECO:0007669"/>
    <property type="project" value="UniProtKB-SubCell"/>
</dbReference>
<dbReference type="GO" id="GO:0051082">
    <property type="term" value="F:unfolded protein binding"/>
    <property type="evidence" value="ECO:0007669"/>
    <property type="project" value="InterPro"/>
</dbReference>
<accession>R8BBR9</accession>
<keyword evidence="12" id="KW-1185">Reference proteome</keyword>
<keyword evidence="8" id="KW-1015">Disulfide bond</keyword>
<dbReference type="FunFam" id="2.10.250.10:FF:000001">
    <property type="entry name" value="Calnexin homolog"/>
    <property type="match status" value="1"/>
</dbReference>
<feature type="region of interest" description="Disordered" evidence="10">
    <location>
        <begin position="250"/>
        <end position="272"/>
    </location>
</feature>
<evidence type="ECO:0000256" key="6">
    <source>
        <dbReference type="ARBA" id="ARBA00023136"/>
    </source>
</evidence>
<feature type="signal peptide" evidence="9">
    <location>
        <begin position="1"/>
        <end position="18"/>
    </location>
</feature>
<evidence type="ECO:0000256" key="7">
    <source>
        <dbReference type="ARBA" id="ARBA00023186"/>
    </source>
</evidence>
<name>R8BBR9_PHAM7</name>
<dbReference type="OrthoDB" id="1938156at2759"/>
<protein>
    <submittedName>
        <fullName evidence="11">Putative calcium-binding protein cnx1 protein</fullName>
    </submittedName>
</protein>
<dbReference type="HOGENOM" id="CLU_018224_1_2_1"/>
<keyword evidence="4 9" id="KW-0256">Endoplasmic reticulum</keyword>
<dbReference type="SUPFAM" id="SSF49899">
    <property type="entry name" value="Concanavalin A-like lectins/glucanases"/>
    <property type="match status" value="2"/>
</dbReference>
<dbReference type="AlphaFoldDB" id="R8BBR9"/>
<evidence type="ECO:0000256" key="1">
    <source>
        <dbReference type="ARBA" id="ARBA00004115"/>
    </source>
</evidence>
<dbReference type="GeneID" id="19328507"/>
<feature type="region of interest" description="Disordered" evidence="10">
    <location>
        <begin position="310"/>
        <end position="354"/>
    </location>
</feature>
<dbReference type="GO" id="GO:0036503">
    <property type="term" value="P:ERAD pathway"/>
    <property type="evidence" value="ECO:0007669"/>
    <property type="project" value="TreeGrafter"/>
</dbReference>
<dbReference type="EMBL" id="KB933312">
    <property type="protein sequence ID" value="EON96783.1"/>
    <property type="molecule type" value="Genomic_DNA"/>
</dbReference>
<keyword evidence="3 9" id="KW-0812">Transmembrane</keyword>
<dbReference type="Pfam" id="PF00262">
    <property type="entry name" value="Calreticulin"/>
    <property type="match status" value="1"/>
</dbReference>
<reference evidence="12" key="1">
    <citation type="journal article" date="2013" name="Genome Announc.">
        <title>Draft genome sequence of the ascomycete Phaeoacremonium aleophilum strain UCR-PA7, a causal agent of the esca disease complex in grapevines.</title>
        <authorList>
            <person name="Blanco-Ulate B."/>
            <person name="Rolshausen P."/>
            <person name="Cantu D."/>
        </authorList>
    </citation>
    <scope>NUCLEOTIDE SEQUENCE [LARGE SCALE GENOMIC DNA]</scope>
    <source>
        <strain evidence="12">UCR-PA7</strain>
    </source>
</reference>
<dbReference type="Gene3D" id="2.10.250.10">
    <property type="entry name" value="Calreticulin/calnexin, P domain"/>
    <property type="match status" value="1"/>
</dbReference>
<feature type="region of interest" description="Disordered" evidence="10">
    <location>
        <begin position="546"/>
        <end position="575"/>
    </location>
</feature>
<dbReference type="FunFam" id="2.60.120.200:FF:000011">
    <property type="entry name" value="Probable calnexin"/>
    <property type="match status" value="1"/>
</dbReference>
<keyword evidence="5 9" id="KW-1133">Transmembrane helix</keyword>
<evidence type="ECO:0000256" key="2">
    <source>
        <dbReference type="ARBA" id="ARBA00010983"/>
    </source>
</evidence>
<keyword evidence="9" id="KW-0732">Signal</keyword>